<evidence type="ECO:0000313" key="3">
    <source>
        <dbReference type="Proteomes" id="UP000663181"/>
    </source>
</evidence>
<reference evidence="2 3" key="1">
    <citation type="submission" date="2020-10" db="EMBL/GenBank/DDBJ databases">
        <title>Phylogeny of dyella-like bacteria.</title>
        <authorList>
            <person name="Fu J."/>
        </authorList>
    </citation>
    <scope>NUCLEOTIDE SEQUENCE [LARGE SCALE GENOMIC DNA]</scope>
    <source>
        <strain evidence="2 3">DHOB09</strain>
    </source>
</reference>
<dbReference type="NCBIfam" id="TIGR03357">
    <property type="entry name" value="VI_zyme"/>
    <property type="match status" value="1"/>
</dbReference>
<accession>A0ABX7GX55</accession>
<dbReference type="InterPro" id="IPR007048">
    <property type="entry name" value="IraD/Gp25-like"/>
</dbReference>
<dbReference type="EMBL" id="CP064030">
    <property type="protein sequence ID" value="QRN55039.1"/>
    <property type="molecule type" value="Genomic_DNA"/>
</dbReference>
<dbReference type="Pfam" id="PF04965">
    <property type="entry name" value="GPW_gp25"/>
    <property type="match status" value="1"/>
</dbReference>
<gene>
    <name evidence="2" type="primary">tssE</name>
    <name evidence="2" type="ORF">ISN74_06775</name>
</gene>
<dbReference type="InterPro" id="IPR017737">
    <property type="entry name" value="TssE1-like"/>
</dbReference>
<name>A0ABX7GX55_9GAMM</name>
<evidence type="ECO:0000259" key="1">
    <source>
        <dbReference type="Pfam" id="PF04965"/>
    </source>
</evidence>
<keyword evidence="3" id="KW-1185">Reference proteome</keyword>
<dbReference type="Gene3D" id="3.10.450.40">
    <property type="match status" value="1"/>
</dbReference>
<evidence type="ECO:0000313" key="2">
    <source>
        <dbReference type="EMBL" id="QRN55039.1"/>
    </source>
</evidence>
<sequence>MPTGPSLYELLSGHIGEVSLDTHDEATQEILSVMENLKQILNTRAGALKHLPDYGLPDLSQIYRALPASAHLLKTQMQKTLLSYEPRIRAIDLELLQDTDPGMLVSYDLTCHLKKGGLVRYGTHFEPSGRAFMHLRGR</sequence>
<protein>
    <submittedName>
        <fullName evidence="2">Type VI secretion system baseplate subunit TssE</fullName>
    </submittedName>
</protein>
<dbReference type="RefSeq" id="WP_188798610.1">
    <property type="nucleotide sequence ID" value="NZ_BMIZ01000001.1"/>
</dbReference>
<feature type="domain" description="IraD/Gp25-like" evidence="1">
    <location>
        <begin position="32"/>
        <end position="100"/>
    </location>
</feature>
<proteinExistence type="predicted"/>
<organism evidence="2 3">
    <name type="scientific">Dyella caseinilytica</name>
    <dbReference type="NCBI Taxonomy" id="1849581"/>
    <lineage>
        <taxon>Bacteria</taxon>
        <taxon>Pseudomonadati</taxon>
        <taxon>Pseudomonadota</taxon>
        <taxon>Gammaproteobacteria</taxon>
        <taxon>Lysobacterales</taxon>
        <taxon>Rhodanobacteraceae</taxon>
        <taxon>Dyella</taxon>
    </lineage>
</organism>
<dbReference type="Proteomes" id="UP000663181">
    <property type="component" value="Chromosome"/>
</dbReference>
<dbReference type="SUPFAM" id="SSF160719">
    <property type="entry name" value="gpW/gp25-like"/>
    <property type="match status" value="1"/>
</dbReference>